<dbReference type="AlphaFoldDB" id="A0A4P8INA5"/>
<dbReference type="EMBL" id="CP040077">
    <property type="protein sequence ID" value="QCP48995.1"/>
    <property type="molecule type" value="Genomic_DNA"/>
</dbReference>
<dbReference type="KEGG" id="tvl:FAZ95_07245"/>
<evidence type="ECO:0000313" key="3">
    <source>
        <dbReference type="Proteomes" id="UP000298656"/>
    </source>
</evidence>
<dbReference type="Gene3D" id="2.60.120.650">
    <property type="entry name" value="Cupin"/>
    <property type="match status" value="1"/>
</dbReference>
<gene>
    <name evidence="2" type="ORF">FAZ95_07245</name>
</gene>
<dbReference type="OrthoDB" id="479699at2"/>
<reference evidence="2 3" key="1">
    <citation type="submission" date="2019-05" db="EMBL/GenBank/DDBJ databases">
        <title>Burkholderia sp. DHOD12, isolated from subtropical forest soil.</title>
        <authorList>
            <person name="Gao Z.-H."/>
            <person name="Qiu L.-H."/>
        </authorList>
    </citation>
    <scope>NUCLEOTIDE SEQUENCE [LARGE SCALE GENOMIC DNA]</scope>
    <source>
        <strain evidence="2 3">DHOD12</strain>
    </source>
</reference>
<evidence type="ECO:0000313" key="2">
    <source>
        <dbReference type="EMBL" id="QCP48995.1"/>
    </source>
</evidence>
<accession>A0A4P8INA5</accession>
<dbReference type="PROSITE" id="PS51184">
    <property type="entry name" value="JMJC"/>
    <property type="match status" value="1"/>
</dbReference>
<dbReference type="InterPro" id="IPR003347">
    <property type="entry name" value="JmjC_dom"/>
</dbReference>
<sequence length="385" mass="42777">MEIIPGWASRLVAESKGLTRPVRLVAAMPGHVRMLNAVSRMFTRFSPQELPRVRAWVQGGQRYTITDALVALANRTDLTLDQRLATANESAEYCTTLNGLSGWCPQFTELMRQEVLIPLFDALGAPPACGADFYAFFGNYGYTPFGVHDDVDQSLLWHLGPASKTAYIWPRQRYFELTGGTLSTTDYSLLLPHALRYELQPGDLLFIPMGDFHVLQTREFSTTLGLTLFPDDPMLECAEGLRLFAPNAKSFAAVANQSVTLQELAELRRMAVRSNNYLITPPELSTVARASYDEAVLRNSALRAHSGWPLLHTRLANRAALLVRRRLIWGRPNALFAALCEMLNGAERLPFESLRQRVAGTIQCAAVVELVQSVSRLGGLTIEPL</sequence>
<keyword evidence="3" id="KW-1185">Reference proteome</keyword>
<proteinExistence type="predicted"/>
<name>A0A4P8INA5_9BURK</name>
<protein>
    <recommendedName>
        <fullName evidence="1">JmjC domain-containing protein</fullName>
    </recommendedName>
</protein>
<evidence type="ECO:0000259" key="1">
    <source>
        <dbReference type="PROSITE" id="PS51184"/>
    </source>
</evidence>
<dbReference type="SUPFAM" id="SSF51197">
    <property type="entry name" value="Clavaminate synthase-like"/>
    <property type="match status" value="1"/>
</dbReference>
<organism evidence="2 3">
    <name type="scientific">Trinickia violacea</name>
    <dbReference type="NCBI Taxonomy" id="2571746"/>
    <lineage>
        <taxon>Bacteria</taxon>
        <taxon>Pseudomonadati</taxon>
        <taxon>Pseudomonadota</taxon>
        <taxon>Betaproteobacteria</taxon>
        <taxon>Burkholderiales</taxon>
        <taxon>Burkholderiaceae</taxon>
        <taxon>Trinickia</taxon>
    </lineage>
</organism>
<dbReference type="RefSeq" id="WP_137331826.1">
    <property type="nucleotide sequence ID" value="NZ_CP040077.1"/>
</dbReference>
<feature type="domain" description="JmjC" evidence="1">
    <location>
        <begin position="106"/>
        <end position="245"/>
    </location>
</feature>
<dbReference type="Proteomes" id="UP000298656">
    <property type="component" value="Chromosome 1"/>
</dbReference>